<evidence type="ECO:0000256" key="1">
    <source>
        <dbReference type="ARBA" id="ARBA00004571"/>
    </source>
</evidence>
<dbReference type="PROSITE" id="PS52016">
    <property type="entry name" value="TONB_DEPENDENT_REC_3"/>
    <property type="match status" value="1"/>
</dbReference>
<proteinExistence type="inferred from homology"/>
<organism evidence="9 10">
    <name type="scientific">Coprobacter secundus subsp. similis</name>
    <dbReference type="NCBI Taxonomy" id="2751153"/>
    <lineage>
        <taxon>Bacteria</taxon>
        <taxon>Pseudomonadati</taxon>
        <taxon>Bacteroidota</taxon>
        <taxon>Bacteroidia</taxon>
        <taxon>Bacteroidales</taxon>
        <taxon>Barnesiellaceae</taxon>
        <taxon>Coprobacter</taxon>
    </lineage>
</organism>
<dbReference type="NCBIfam" id="TIGR04057">
    <property type="entry name" value="SusC_RagA_signa"/>
    <property type="match status" value="1"/>
</dbReference>
<dbReference type="Gene3D" id="2.40.170.20">
    <property type="entry name" value="TonB-dependent receptor, beta-barrel domain"/>
    <property type="match status" value="1"/>
</dbReference>
<dbReference type="KEGG" id="copr:Cop2CBH44_00570"/>
<name>A0A7G1HTF1_9BACT</name>
<dbReference type="GO" id="GO:0009279">
    <property type="term" value="C:cell outer membrane"/>
    <property type="evidence" value="ECO:0007669"/>
    <property type="project" value="UniProtKB-SubCell"/>
</dbReference>
<dbReference type="NCBIfam" id="TIGR04056">
    <property type="entry name" value="OMP_RagA_SusC"/>
    <property type="match status" value="1"/>
</dbReference>
<dbReference type="EMBL" id="AP023322">
    <property type="protein sequence ID" value="BCI61704.1"/>
    <property type="molecule type" value="Genomic_DNA"/>
</dbReference>
<feature type="domain" description="TonB-dependent receptor plug" evidence="8">
    <location>
        <begin position="118"/>
        <end position="224"/>
    </location>
</feature>
<evidence type="ECO:0000256" key="7">
    <source>
        <dbReference type="PROSITE-ProRule" id="PRU01360"/>
    </source>
</evidence>
<dbReference type="SUPFAM" id="SSF56935">
    <property type="entry name" value="Porins"/>
    <property type="match status" value="1"/>
</dbReference>
<evidence type="ECO:0000256" key="4">
    <source>
        <dbReference type="ARBA" id="ARBA00022692"/>
    </source>
</evidence>
<keyword evidence="10" id="KW-1185">Reference proteome</keyword>
<keyword evidence="4 7" id="KW-0812">Transmembrane</keyword>
<evidence type="ECO:0000313" key="9">
    <source>
        <dbReference type="EMBL" id="BCI61704.1"/>
    </source>
</evidence>
<dbReference type="Pfam" id="PF13715">
    <property type="entry name" value="CarbopepD_reg_2"/>
    <property type="match status" value="1"/>
</dbReference>
<keyword evidence="5 7" id="KW-0472">Membrane</keyword>
<dbReference type="InterPro" id="IPR023997">
    <property type="entry name" value="TonB-dep_OMP_SusC/RagA_CS"/>
</dbReference>
<keyword evidence="2 7" id="KW-0813">Transport</keyword>
<reference evidence="10" key="1">
    <citation type="submission" date="2020-07" db="EMBL/GenBank/DDBJ databases">
        <title>Complete genome sequencing of Coprobacter sp. strain 2CBH44.</title>
        <authorList>
            <person name="Sakamoto M."/>
            <person name="Murakami T."/>
            <person name="Mori H."/>
        </authorList>
    </citation>
    <scope>NUCLEOTIDE SEQUENCE [LARGE SCALE GENOMIC DNA]</scope>
    <source>
        <strain evidence="10">2CBH44</strain>
    </source>
</reference>
<dbReference type="InterPro" id="IPR037066">
    <property type="entry name" value="Plug_dom_sf"/>
</dbReference>
<dbReference type="Gene3D" id="2.170.130.10">
    <property type="entry name" value="TonB-dependent receptor, plug domain"/>
    <property type="match status" value="1"/>
</dbReference>
<comment type="similarity">
    <text evidence="7">Belongs to the TonB-dependent receptor family.</text>
</comment>
<protein>
    <submittedName>
        <fullName evidence="9">SusC/RagA family TonB-linked outer membrane protein</fullName>
    </submittedName>
</protein>
<evidence type="ECO:0000256" key="5">
    <source>
        <dbReference type="ARBA" id="ARBA00023136"/>
    </source>
</evidence>
<dbReference type="Pfam" id="PF07715">
    <property type="entry name" value="Plug"/>
    <property type="match status" value="1"/>
</dbReference>
<dbReference type="InterPro" id="IPR008969">
    <property type="entry name" value="CarboxyPept-like_regulatory"/>
</dbReference>
<comment type="subcellular location">
    <subcellularLocation>
        <location evidence="1 7">Cell outer membrane</location>
        <topology evidence="1 7">Multi-pass membrane protein</topology>
    </subcellularLocation>
</comment>
<evidence type="ECO:0000256" key="2">
    <source>
        <dbReference type="ARBA" id="ARBA00022448"/>
    </source>
</evidence>
<dbReference type="AlphaFoldDB" id="A0A7G1HTF1"/>
<dbReference type="InterPro" id="IPR036942">
    <property type="entry name" value="Beta-barrel_TonB_sf"/>
</dbReference>
<dbReference type="InterPro" id="IPR012910">
    <property type="entry name" value="Plug_dom"/>
</dbReference>
<evidence type="ECO:0000259" key="8">
    <source>
        <dbReference type="Pfam" id="PF07715"/>
    </source>
</evidence>
<evidence type="ECO:0000256" key="3">
    <source>
        <dbReference type="ARBA" id="ARBA00022452"/>
    </source>
</evidence>
<dbReference type="Gene3D" id="2.60.40.1120">
    <property type="entry name" value="Carboxypeptidase-like, regulatory domain"/>
    <property type="match status" value="1"/>
</dbReference>
<keyword evidence="3 7" id="KW-1134">Transmembrane beta strand</keyword>
<evidence type="ECO:0000256" key="6">
    <source>
        <dbReference type="ARBA" id="ARBA00023237"/>
    </source>
</evidence>
<dbReference type="InterPro" id="IPR039426">
    <property type="entry name" value="TonB-dep_rcpt-like"/>
</dbReference>
<dbReference type="InterPro" id="IPR023996">
    <property type="entry name" value="TonB-dep_OMP_SusC/RagA"/>
</dbReference>
<dbReference type="Proteomes" id="UP000594042">
    <property type="component" value="Chromosome"/>
</dbReference>
<evidence type="ECO:0000313" key="10">
    <source>
        <dbReference type="Proteomes" id="UP000594042"/>
    </source>
</evidence>
<dbReference type="SUPFAM" id="SSF49464">
    <property type="entry name" value="Carboxypeptidase regulatory domain-like"/>
    <property type="match status" value="1"/>
</dbReference>
<keyword evidence="6 7" id="KW-0998">Cell outer membrane</keyword>
<sequence>MVLREMIGPRITLLLLFFSFSLFLYSQGRVVKGVVTDSNGPLPGVNITVRDSKARAVTDIDGRYSIDVAADGVLTFSFTGYVSYKADVKGRSVIDVVMKESLQELDEVVVVGYGTMRKRDITGAITSVGAADLINNAPTSVATALQGKVAGLEILSSSEPGATSTYRIRGASTISSEGSNPLFIVDGMEVDNIDNINPRDIASVEVLKDAASAAIYGSKSANGVVIITTRQGTSSTPQVSVSYSVKQSRISHKLPQMNRQQGIDYEILRAYLQNSEPSAFSRDTLNPSFTWDNNYQDILFRNAYTHQVDASISGAEKKLKYFLSAGYLSDEGIQLNSYNRRITSRVNADYAATERFTVGTRLSFTTGNNRMTPWGGRSNILSRPASMALILPDGTYAPVVANRTNPLAYTMLCKNDNKYYDVNFNGFMEYKIIKDLKFRTSIAASFYQKNFRYFQPAILVASQIPSSKNTHTTNFKWTHEDILTYSRTFDDVHSLSVLGGFSIQQYSSEYVNLSVSDNITEAVETSSGFGTVDMEDTKHAWTANRMASWFGRVSYSYKQRYLFNSNIRYDGSSRFGRANRWGLFPSVSLGWRFSDEGFMDWSDGFLSDAKLRYSFGKTGNQTAGDFAALSQYSTVAYVDYIGIMPTQLENDLLGWEDTKQHNVGVDFSFLDGRINFNFDYYRKRTSHVLFNMKLPGTTGFDNSYSNIGAVRNRGYEFMISTRNIKTRDFEWTTTLNIAVNKNVITSIPSEAVQIVNDVYILDNGYTLGTMYGYRARMIFPYDQSNAFTPEWVQLTPVFDEKDRFVKYQLNGQDYTGEVKQLRYGSPTGEVFKGGDVMWDDLNGDGVIDEADRQVIGCGQPDFIGGFSTDFRYRNFTLSAFFSFAIGGDVYNNYESSRSDHKWSSLTMANPVNVANSWKAPGDIAKYPQPSSARSTVDNTRKASSLWIEDGSYIRLKNIKLEYRLPDRWASAARMRSASVSLMLQDFFTWTNYSGFDPEIPSSGYTVGYDNNSYPKAKSVLLGISLNF</sequence>
<accession>A0A7G1HTF1</accession>
<gene>
    <name evidence="9" type="ORF">Cop2CBH44_00570</name>
</gene>